<dbReference type="Proteomes" id="UP001347796">
    <property type="component" value="Unassembled WGS sequence"/>
</dbReference>
<organism evidence="2 3">
    <name type="scientific">Patella caerulea</name>
    <name type="common">Rayed Mediterranean limpet</name>
    <dbReference type="NCBI Taxonomy" id="87958"/>
    <lineage>
        <taxon>Eukaryota</taxon>
        <taxon>Metazoa</taxon>
        <taxon>Spiralia</taxon>
        <taxon>Lophotrochozoa</taxon>
        <taxon>Mollusca</taxon>
        <taxon>Gastropoda</taxon>
        <taxon>Patellogastropoda</taxon>
        <taxon>Patelloidea</taxon>
        <taxon>Patellidae</taxon>
        <taxon>Patella</taxon>
    </lineage>
</organism>
<feature type="coiled-coil region" evidence="1">
    <location>
        <begin position="8"/>
        <end position="35"/>
    </location>
</feature>
<dbReference type="Gene3D" id="1.20.5.340">
    <property type="match status" value="1"/>
</dbReference>
<dbReference type="EMBL" id="JAZGQO010000010">
    <property type="protein sequence ID" value="KAK6175972.1"/>
    <property type="molecule type" value="Genomic_DNA"/>
</dbReference>
<gene>
    <name evidence="2" type="ORF">SNE40_014344</name>
</gene>
<evidence type="ECO:0000313" key="2">
    <source>
        <dbReference type="EMBL" id="KAK6175972.1"/>
    </source>
</evidence>
<reference evidence="2 3" key="1">
    <citation type="submission" date="2024-01" db="EMBL/GenBank/DDBJ databases">
        <title>The genome of the rayed Mediterranean limpet Patella caerulea (Linnaeus, 1758).</title>
        <authorList>
            <person name="Anh-Thu Weber A."/>
            <person name="Halstead-Nussloch G."/>
        </authorList>
    </citation>
    <scope>NUCLEOTIDE SEQUENCE [LARGE SCALE GENOMIC DNA]</scope>
    <source>
        <strain evidence="2">AATW-2023a</strain>
        <tissue evidence="2">Whole specimen</tissue>
    </source>
</reference>
<accession>A0AAN8JE83</accession>
<keyword evidence="1" id="KW-0175">Coiled coil</keyword>
<comment type="caution">
    <text evidence="2">The sequence shown here is derived from an EMBL/GenBank/DDBJ whole genome shotgun (WGS) entry which is preliminary data.</text>
</comment>
<keyword evidence="3" id="KW-1185">Reference proteome</keyword>
<evidence type="ECO:0000313" key="3">
    <source>
        <dbReference type="Proteomes" id="UP001347796"/>
    </source>
</evidence>
<evidence type="ECO:0000256" key="1">
    <source>
        <dbReference type="SAM" id="Coils"/>
    </source>
</evidence>
<sequence>MERDIKRIDSIEKILSSLTNKVTRLETDIDSVNNKCVNTDADVKRIDCKCTEIGEKTESNLESIANFTSERSYKQATRSC</sequence>
<protein>
    <submittedName>
        <fullName evidence="2">Uncharacterized protein</fullName>
    </submittedName>
</protein>
<dbReference type="AlphaFoldDB" id="A0AAN8JE83"/>
<proteinExistence type="predicted"/>
<name>A0AAN8JE83_PATCE</name>